<evidence type="ECO:0000256" key="1">
    <source>
        <dbReference type="ARBA" id="ARBA00023157"/>
    </source>
</evidence>
<dbReference type="SMART" id="SM00020">
    <property type="entry name" value="Tryp_SPc"/>
    <property type="match status" value="1"/>
</dbReference>
<reference evidence="7" key="1">
    <citation type="submission" date="2025-04" db="UniProtKB">
        <authorList>
            <consortium name="RefSeq"/>
        </authorList>
    </citation>
    <scope>IDENTIFICATION</scope>
    <source>
        <tissue evidence="7">Whole insect</tissue>
    </source>
</reference>
<dbReference type="Proteomes" id="UP001652700">
    <property type="component" value="Unplaced"/>
</dbReference>
<dbReference type="PANTHER" id="PTHR24256">
    <property type="entry name" value="TRYPTASE-RELATED"/>
    <property type="match status" value="1"/>
</dbReference>
<accession>A0A6P7FMS4</accession>
<organism evidence="7">
    <name type="scientific">Diabrotica virgifera virgifera</name>
    <name type="common">western corn rootworm</name>
    <dbReference type="NCBI Taxonomy" id="50390"/>
    <lineage>
        <taxon>Eukaryota</taxon>
        <taxon>Metazoa</taxon>
        <taxon>Ecdysozoa</taxon>
        <taxon>Arthropoda</taxon>
        <taxon>Hexapoda</taxon>
        <taxon>Insecta</taxon>
        <taxon>Pterygota</taxon>
        <taxon>Neoptera</taxon>
        <taxon>Endopterygota</taxon>
        <taxon>Coleoptera</taxon>
        <taxon>Polyphaga</taxon>
        <taxon>Cucujiformia</taxon>
        <taxon>Chrysomeloidea</taxon>
        <taxon>Chrysomelidae</taxon>
        <taxon>Galerucinae</taxon>
        <taxon>Diabroticina</taxon>
        <taxon>Diabroticites</taxon>
        <taxon>Diabrotica</taxon>
    </lineage>
</organism>
<dbReference type="InterPro" id="IPR001254">
    <property type="entry name" value="Trypsin_dom"/>
</dbReference>
<evidence type="ECO:0000256" key="3">
    <source>
        <dbReference type="SAM" id="SignalP"/>
    </source>
</evidence>
<feature type="signal peptide" evidence="3">
    <location>
        <begin position="1"/>
        <end position="18"/>
    </location>
</feature>
<dbReference type="FunFam" id="2.40.10.10:FF:000004">
    <property type="entry name" value="Tryptase gamma 1"/>
    <property type="match status" value="1"/>
</dbReference>
<dbReference type="GeneID" id="114331923"/>
<dbReference type="InterPro" id="IPR009003">
    <property type="entry name" value="Peptidase_S1_PA"/>
</dbReference>
<dbReference type="Gene3D" id="2.40.10.10">
    <property type="entry name" value="Trypsin-like serine proteases"/>
    <property type="match status" value="3"/>
</dbReference>
<feature type="domain" description="Peptidase S1" evidence="4">
    <location>
        <begin position="33"/>
        <end position="265"/>
    </location>
</feature>
<dbReference type="CDD" id="cd00190">
    <property type="entry name" value="Tryp_SPc"/>
    <property type="match status" value="1"/>
</dbReference>
<evidence type="ECO:0000313" key="7">
    <source>
        <dbReference type="RefSeq" id="XP_028137416.1"/>
    </source>
</evidence>
<evidence type="ECO:0000313" key="6">
    <source>
        <dbReference type="Proteomes" id="UP001652700"/>
    </source>
</evidence>
<sequence length="266" mass="28620">MVGLKVFVLFGLLATTYGFNQIKSRNTRNGLDLDGGTEATDGQFPWVVSLQSNFLFVNTHVCGGVILNENWVLTSAECEGAANKVVAGAVKLQGADPNKQTVDIERWVVHPDYNSQVVGPNDIALVKLKQPLKFNDAIKAANLPEQGAAVTGLADVVGYGNSFLPDFNTLSYISDLPLISYDDCNQALEDLIQEKSPLDEKSNICAGVLANGANNCNGDTGSPLTQDNFVIGITTWIITPCHSRGAPDVFTNVANFVDWINENISQ</sequence>
<dbReference type="RefSeq" id="XP_028137416.1">
    <property type="nucleotide sequence ID" value="XM_028281615.1"/>
</dbReference>
<dbReference type="InterPro" id="IPR001314">
    <property type="entry name" value="Peptidase_S1A"/>
</dbReference>
<evidence type="ECO:0000259" key="4">
    <source>
        <dbReference type="PROSITE" id="PS50240"/>
    </source>
</evidence>
<dbReference type="PROSITE" id="PS50240">
    <property type="entry name" value="TRYPSIN_DOM"/>
    <property type="match status" value="1"/>
</dbReference>
<keyword evidence="1" id="KW-1015">Disulfide bond</keyword>
<protein>
    <submittedName>
        <fullName evidence="7">Trypsin-1-like</fullName>
    </submittedName>
</protein>
<dbReference type="GO" id="GO:0004252">
    <property type="term" value="F:serine-type endopeptidase activity"/>
    <property type="evidence" value="ECO:0007669"/>
    <property type="project" value="InterPro"/>
</dbReference>
<proteinExistence type="inferred from homology"/>
<dbReference type="Pfam" id="PF00089">
    <property type="entry name" value="Trypsin"/>
    <property type="match status" value="1"/>
</dbReference>
<dbReference type="KEGG" id="dvv:114331923"/>
<dbReference type="InterPro" id="IPR051487">
    <property type="entry name" value="Ser/Thr_Proteases_Immune/Dev"/>
</dbReference>
<evidence type="ECO:0000313" key="5">
    <source>
        <dbReference type="EnsemblMetazoa" id="XP_028137416.1"/>
    </source>
</evidence>
<name>A0A6P7FMS4_DIAVI</name>
<comment type="similarity">
    <text evidence="2">Belongs to the peptidase S1 family. CLIP subfamily.</text>
</comment>
<evidence type="ECO:0000256" key="2">
    <source>
        <dbReference type="ARBA" id="ARBA00024195"/>
    </source>
</evidence>
<keyword evidence="3" id="KW-0732">Signal</keyword>
<dbReference type="OrthoDB" id="10061449at2759"/>
<dbReference type="AlphaFoldDB" id="A0A6P7FMS4"/>
<gene>
    <name evidence="7" type="primary">LOC114331923</name>
</gene>
<dbReference type="GO" id="GO:0006508">
    <property type="term" value="P:proteolysis"/>
    <property type="evidence" value="ECO:0007669"/>
    <property type="project" value="InterPro"/>
</dbReference>
<dbReference type="PRINTS" id="PR00722">
    <property type="entry name" value="CHYMOTRYPSIN"/>
</dbReference>
<feature type="chain" id="PRO_5027550402" evidence="3">
    <location>
        <begin position="19"/>
        <end position="266"/>
    </location>
</feature>
<dbReference type="EnsemblMetazoa" id="XM_028281615.2">
    <property type="protein sequence ID" value="XP_028137416.1"/>
    <property type="gene ID" value="LOC114331923"/>
</dbReference>
<dbReference type="InterPro" id="IPR043504">
    <property type="entry name" value="Peptidase_S1_PA_chymotrypsin"/>
</dbReference>
<keyword evidence="6" id="KW-1185">Reference proteome</keyword>
<dbReference type="SUPFAM" id="SSF50494">
    <property type="entry name" value="Trypsin-like serine proteases"/>
    <property type="match status" value="1"/>
</dbReference>
<dbReference type="InParanoid" id="A0A6P7FMS4"/>
<reference evidence="5" key="2">
    <citation type="submission" date="2025-05" db="UniProtKB">
        <authorList>
            <consortium name="EnsemblMetazoa"/>
        </authorList>
    </citation>
    <scope>IDENTIFICATION</scope>
</reference>